<evidence type="ECO:0000256" key="1">
    <source>
        <dbReference type="ARBA" id="ARBA00004123"/>
    </source>
</evidence>
<comment type="subcellular location">
    <subcellularLocation>
        <location evidence="1">Nucleus</location>
    </subcellularLocation>
</comment>
<dbReference type="InterPro" id="IPR051651">
    <property type="entry name" value="DMTF1_DNA-bind_reg"/>
</dbReference>
<evidence type="ECO:0000256" key="2">
    <source>
        <dbReference type="ARBA" id="ARBA00023125"/>
    </source>
</evidence>
<dbReference type="InterPro" id="IPR009057">
    <property type="entry name" value="Homeodomain-like_sf"/>
</dbReference>
<dbReference type="PANTHER" id="PTHR46380">
    <property type="entry name" value="CYCLIN-D-BINDING MYB-LIKE TRANSCRIPTION FACTOR 1"/>
    <property type="match status" value="1"/>
</dbReference>
<dbReference type="Proteomes" id="UP000694924">
    <property type="component" value="Unplaced"/>
</dbReference>
<name>A0ABM1ISP3_POLDO</name>
<accession>A0ABM1ISP3</accession>
<reference evidence="5" key="1">
    <citation type="submission" date="2025-08" db="UniProtKB">
        <authorList>
            <consortium name="RefSeq"/>
        </authorList>
    </citation>
    <scope>IDENTIFICATION</scope>
    <source>
        <tissue evidence="5">Whole body</tissue>
    </source>
</reference>
<keyword evidence="3" id="KW-0539">Nucleus</keyword>
<dbReference type="GeneID" id="107069979"/>
<sequence>MTKRNLDNELNDVTYLANKKRKEEAVSNNELTKLKKLNVRLIHEVPRQHTIEVRSGTHAPTRKELEIFKSIIGLKKGCFDPHEDKKIVHNWKKFCKLHDWNVENTKAFLTLKDNGKYICRKAELKKFVQFLANGLPNRTLYSVYHRFRTLYSSHENRRYTKEENEMILTYMDQKQYVDERRKFVDLAKVLNRSRASVWRHYRILQKKRKNESDSD</sequence>
<proteinExistence type="predicted"/>
<keyword evidence="2" id="KW-0238">DNA-binding</keyword>
<organism evidence="4 5">
    <name type="scientific">Polistes dominula</name>
    <name type="common">European paper wasp</name>
    <name type="synonym">Vespa dominula</name>
    <dbReference type="NCBI Taxonomy" id="743375"/>
    <lineage>
        <taxon>Eukaryota</taxon>
        <taxon>Metazoa</taxon>
        <taxon>Ecdysozoa</taxon>
        <taxon>Arthropoda</taxon>
        <taxon>Hexapoda</taxon>
        <taxon>Insecta</taxon>
        <taxon>Pterygota</taxon>
        <taxon>Neoptera</taxon>
        <taxon>Endopterygota</taxon>
        <taxon>Hymenoptera</taxon>
        <taxon>Apocrita</taxon>
        <taxon>Aculeata</taxon>
        <taxon>Vespoidea</taxon>
        <taxon>Vespidae</taxon>
        <taxon>Polistinae</taxon>
        <taxon>Polistini</taxon>
        <taxon>Polistes</taxon>
    </lineage>
</organism>
<evidence type="ECO:0000313" key="4">
    <source>
        <dbReference type="Proteomes" id="UP000694924"/>
    </source>
</evidence>
<gene>
    <name evidence="5" type="primary">LOC107069979</name>
</gene>
<dbReference type="SUPFAM" id="SSF46689">
    <property type="entry name" value="Homeodomain-like"/>
    <property type="match status" value="1"/>
</dbReference>
<dbReference type="PANTHER" id="PTHR46380:SF2">
    <property type="entry name" value="CYCLIN-D-BINDING MYB-LIKE TRANSCRIPTION FACTOR 1"/>
    <property type="match status" value="1"/>
</dbReference>
<dbReference type="RefSeq" id="XP_015183230.1">
    <property type="nucleotide sequence ID" value="XM_015327744.1"/>
</dbReference>
<protein>
    <submittedName>
        <fullName evidence="5">Uncharacterized protein LOC107069979</fullName>
    </submittedName>
</protein>
<evidence type="ECO:0000256" key="3">
    <source>
        <dbReference type="ARBA" id="ARBA00023242"/>
    </source>
</evidence>
<evidence type="ECO:0000313" key="5">
    <source>
        <dbReference type="RefSeq" id="XP_015183230.1"/>
    </source>
</evidence>
<keyword evidence="4" id="KW-1185">Reference proteome</keyword>